<dbReference type="PIRSF" id="PIRSF012535">
    <property type="entry name" value="UCP012535"/>
    <property type="match status" value="1"/>
</dbReference>
<reference evidence="6" key="1">
    <citation type="submission" date="2016-10" db="EMBL/GenBank/DDBJ databases">
        <authorList>
            <person name="Varghese N."/>
            <person name="Submissions S."/>
        </authorList>
    </citation>
    <scope>NUCLEOTIDE SEQUENCE [LARGE SCALE GENOMIC DNA]</scope>
    <source>
        <strain evidence="6">S9</strain>
    </source>
</reference>
<comment type="similarity">
    <text evidence="2">Belongs to the BshC family.</text>
</comment>
<sequence>MQFRIETTYQENSFIHSYLNGDKQILSFYDYGLGSIDCVSRYEELKNRAFPREELVEALMNFNRKYHPSERAFHQIERLRDKNSVTVVGGQQAGLLTGPLYTVNKIITILVESKKLEEKLDAPVVPLFWIAGEDHDIDEVNHTYFYEKTDVRKVRIPERNDIKQPMSERNVNLEKAKYELKEAFLCLEETSFTRELYDTLMNELSGKLTYTEWCARVLHRLFKDTDLVLMDAADPAIREIERPFFTSMVRNNAAIQRAFLKQAEEMKVSAYGEPIETDENNAHLFYHEGRQRFLLERTEEGFKEKHGERIWSEDDFLYQVEDGKIQLSNNVVTRPLMQEFLLPVHSFIAGPGELKYWGVLKKVFHSFDRKMPVVFPRYHLTYLSRSTEKNLKKYKMDVKTVTMDGLTDFQSNFLARQKKVDERKVFEETEQELKELAEKIRGRLSPIGKNASAISNQFESKINNELKDYERKINQLMLSQNNTHLTRFNQIEAEVRPHNKWQERHLNIFPFLNRYGPDLVDRTVSGLMEKKESICSASHIYVYL</sequence>
<dbReference type="GO" id="GO:0016874">
    <property type="term" value="F:ligase activity"/>
    <property type="evidence" value="ECO:0007669"/>
    <property type="project" value="UniProtKB-UniRule"/>
</dbReference>
<evidence type="ECO:0000259" key="3">
    <source>
        <dbReference type="Pfam" id="PF10079"/>
    </source>
</evidence>
<keyword evidence="2" id="KW-0175">Coiled coil</keyword>
<comment type="function">
    <text evidence="2">Involved in bacillithiol (BSH) biosynthesis. May catalyze the last step of the pathway, the addition of cysteine to glucosamine malate (GlcN-Mal) to generate BSH.</text>
</comment>
<dbReference type="STRING" id="1601833.SAMN05518684_102376"/>
<dbReference type="Proteomes" id="UP000198571">
    <property type="component" value="Unassembled WGS sequence"/>
</dbReference>
<dbReference type="NCBIfam" id="TIGR03998">
    <property type="entry name" value="thiol_BshC"/>
    <property type="match status" value="1"/>
</dbReference>
<dbReference type="Pfam" id="PF24850">
    <property type="entry name" value="CC_BshC"/>
    <property type="match status" value="1"/>
</dbReference>
<dbReference type="InterPro" id="IPR055398">
    <property type="entry name" value="Rossmann-like_BshC"/>
</dbReference>
<keyword evidence="6" id="KW-1185">Reference proteome</keyword>
<protein>
    <recommendedName>
        <fullName evidence="2">Putative cysteine ligase BshC</fullName>
        <ecNumber evidence="2">6.-.-.-</ecNumber>
    </recommendedName>
</protein>
<name>A0A1H9QW48_9BACI</name>
<dbReference type="Pfam" id="PF10079">
    <property type="entry name" value="Rossmann-like_BshC"/>
    <property type="match status" value="1"/>
</dbReference>
<dbReference type="InterPro" id="IPR011199">
    <property type="entry name" value="Bacillithiol_biosynth_BshC"/>
</dbReference>
<dbReference type="RefSeq" id="WP_093047693.1">
    <property type="nucleotide sequence ID" value="NZ_FOGT01000002.1"/>
</dbReference>
<feature type="domain" description="Bacillithiol biosynthesis BshC N-terminal Rossmann-like" evidence="3">
    <location>
        <begin position="5"/>
        <end position="377"/>
    </location>
</feature>
<evidence type="ECO:0000256" key="1">
    <source>
        <dbReference type="ARBA" id="ARBA00022598"/>
    </source>
</evidence>
<feature type="domain" description="Bacillithiol biosynthesis BshC C-terminal coiled-coil" evidence="4">
    <location>
        <begin position="381"/>
        <end position="526"/>
    </location>
</feature>
<evidence type="ECO:0000256" key="2">
    <source>
        <dbReference type="HAMAP-Rule" id="MF_01867"/>
    </source>
</evidence>
<evidence type="ECO:0000313" key="5">
    <source>
        <dbReference type="EMBL" id="SER64059.1"/>
    </source>
</evidence>
<organism evidence="5 6">
    <name type="scientific">Salipaludibacillus aurantiacus</name>
    <dbReference type="NCBI Taxonomy" id="1601833"/>
    <lineage>
        <taxon>Bacteria</taxon>
        <taxon>Bacillati</taxon>
        <taxon>Bacillota</taxon>
        <taxon>Bacilli</taxon>
        <taxon>Bacillales</taxon>
        <taxon>Bacillaceae</taxon>
    </lineage>
</organism>
<proteinExistence type="inferred from homology"/>
<feature type="coiled-coil region" evidence="2">
    <location>
        <begin position="419"/>
        <end position="479"/>
    </location>
</feature>
<evidence type="ECO:0000313" key="6">
    <source>
        <dbReference type="Proteomes" id="UP000198571"/>
    </source>
</evidence>
<dbReference type="OrthoDB" id="9765151at2"/>
<gene>
    <name evidence="2" type="primary">bshC</name>
    <name evidence="5" type="ORF">SAMN05518684_102376</name>
</gene>
<dbReference type="EC" id="6.-.-.-" evidence="2"/>
<keyword evidence="1 2" id="KW-0436">Ligase</keyword>
<dbReference type="AlphaFoldDB" id="A0A1H9QW48"/>
<accession>A0A1H9QW48</accession>
<dbReference type="HAMAP" id="MF_01867">
    <property type="entry name" value="BshC"/>
    <property type="match status" value="1"/>
</dbReference>
<evidence type="ECO:0000259" key="4">
    <source>
        <dbReference type="Pfam" id="PF24850"/>
    </source>
</evidence>
<dbReference type="EMBL" id="FOGT01000002">
    <property type="protein sequence ID" value="SER64059.1"/>
    <property type="molecule type" value="Genomic_DNA"/>
</dbReference>
<dbReference type="InterPro" id="IPR055399">
    <property type="entry name" value="CC_BshC"/>
</dbReference>